<keyword evidence="3" id="KW-1185">Reference proteome</keyword>
<sequence>MVSKAGVSVPWLYSLIGRDVVKSHAVSALIILVAMLLAADVVVSAEEKHPSNCNMDGDIDKASTKEDLTKESLLTMDLSFICLDLAKVLSLYGTTDLSLGGVLIIGVYGRRDMLPLVDGSFVAIVESSCVSSVVAVNAAIAELPAQPPPLRVCEP</sequence>
<keyword evidence="1" id="KW-1133">Transmembrane helix</keyword>
<evidence type="ECO:0000313" key="3">
    <source>
        <dbReference type="Proteomes" id="UP001396334"/>
    </source>
</evidence>
<name>A0ABR2QBV7_9ROSI</name>
<dbReference type="Proteomes" id="UP001396334">
    <property type="component" value="Unassembled WGS sequence"/>
</dbReference>
<protein>
    <submittedName>
        <fullName evidence="2">Uncharacterized protein</fullName>
    </submittedName>
</protein>
<evidence type="ECO:0000313" key="2">
    <source>
        <dbReference type="EMBL" id="KAK8998027.1"/>
    </source>
</evidence>
<evidence type="ECO:0000256" key="1">
    <source>
        <dbReference type="SAM" id="Phobius"/>
    </source>
</evidence>
<proteinExistence type="predicted"/>
<keyword evidence="1" id="KW-0472">Membrane</keyword>
<gene>
    <name evidence="2" type="ORF">V6N11_012559</name>
</gene>
<organism evidence="2 3">
    <name type="scientific">Hibiscus sabdariffa</name>
    <name type="common">roselle</name>
    <dbReference type="NCBI Taxonomy" id="183260"/>
    <lineage>
        <taxon>Eukaryota</taxon>
        <taxon>Viridiplantae</taxon>
        <taxon>Streptophyta</taxon>
        <taxon>Embryophyta</taxon>
        <taxon>Tracheophyta</taxon>
        <taxon>Spermatophyta</taxon>
        <taxon>Magnoliopsida</taxon>
        <taxon>eudicotyledons</taxon>
        <taxon>Gunneridae</taxon>
        <taxon>Pentapetalae</taxon>
        <taxon>rosids</taxon>
        <taxon>malvids</taxon>
        <taxon>Malvales</taxon>
        <taxon>Malvaceae</taxon>
        <taxon>Malvoideae</taxon>
        <taxon>Hibiscus</taxon>
    </lineage>
</organism>
<feature type="transmembrane region" description="Helical" evidence="1">
    <location>
        <begin position="25"/>
        <end position="45"/>
    </location>
</feature>
<dbReference type="EMBL" id="JBBPBN010000042">
    <property type="protein sequence ID" value="KAK8998027.1"/>
    <property type="molecule type" value="Genomic_DNA"/>
</dbReference>
<keyword evidence="1" id="KW-0812">Transmembrane</keyword>
<comment type="caution">
    <text evidence="2">The sequence shown here is derived from an EMBL/GenBank/DDBJ whole genome shotgun (WGS) entry which is preliminary data.</text>
</comment>
<accession>A0ABR2QBV7</accession>
<reference evidence="2 3" key="1">
    <citation type="journal article" date="2024" name="G3 (Bethesda)">
        <title>Genome assembly of Hibiscus sabdariffa L. provides insights into metabolisms of medicinal natural products.</title>
        <authorList>
            <person name="Kim T."/>
        </authorList>
    </citation>
    <scope>NUCLEOTIDE SEQUENCE [LARGE SCALE GENOMIC DNA]</scope>
    <source>
        <strain evidence="2">TK-2024</strain>
        <tissue evidence="2">Old leaves</tissue>
    </source>
</reference>